<accession>A0ABZ1CS86</accession>
<dbReference type="EMBL" id="CP141882">
    <property type="protein sequence ID" value="WRT64600.1"/>
    <property type="molecule type" value="Genomic_DNA"/>
</dbReference>
<feature type="compositionally biased region" description="Acidic residues" evidence="11">
    <location>
        <begin position="545"/>
        <end position="559"/>
    </location>
</feature>
<dbReference type="Gene3D" id="3.40.50.1220">
    <property type="entry name" value="TPP-binding domain"/>
    <property type="match status" value="1"/>
</dbReference>
<feature type="active site" description="Proton acceptor" evidence="10">
    <location>
        <position position="255"/>
    </location>
</feature>
<keyword evidence="6 10" id="KW-0862">Zinc</keyword>
<feature type="region of interest" description="Disordered" evidence="11">
    <location>
        <begin position="298"/>
        <end position="336"/>
    </location>
</feature>
<feature type="compositionally biased region" description="Acidic residues" evidence="11">
    <location>
        <begin position="20"/>
        <end position="35"/>
    </location>
</feature>
<dbReference type="RefSeq" id="XP_062789340.1">
    <property type="nucleotide sequence ID" value="XM_062933289.1"/>
</dbReference>
<feature type="binding site" evidence="10">
    <location>
        <position position="263"/>
    </location>
    <ligand>
        <name>Zn(2+)</name>
        <dbReference type="ChEBI" id="CHEBI:29105"/>
    </ligand>
</feature>
<dbReference type="SUPFAM" id="SSF52467">
    <property type="entry name" value="DHS-like NAD/FAD-binding domain"/>
    <property type="match status" value="1"/>
</dbReference>
<protein>
    <recommendedName>
        <fullName evidence="12">Deacetylase sirtuin-type domain-containing protein</fullName>
    </recommendedName>
</protein>
<evidence type="ECO:0000256" key="2">
    <source>
        <dbReference type="ARBA" id="ARBA00004173"/>
    </source>
</evidence>
<keyword evidence="4" id="KW-0808">Transferase</keyword>
<dbReference type="InterPro" id="IPR026590">
    <property type="entry name" value="Ssirtuin_cat_dom"/>
</dbReference>
<dbReference type="InterPro" id="IPR003000">
    <property type="entry name" value="Sirtuin"/>
</dbReference>
<feature type="compositionally biased region" description="Basic and acidic residues" evidence="11">
    <location>
        <begin position="560"/>
        <end position="570"/>
    </location>
</feature>
<organism evidence="13 14">
    <name type="scientific">Kwoniella shivajii</name>
    <dbReference type="NCBI Taxonomy" id="564305"/>
    <lineage>
        <taxon>Eukaryota</taxon>
        <taxon>Fungi</taxon>
        <taxon>Dikarya</taxon>
        <taxon>Basidiomycota</taxon>
        <taxon>Agaricomycotina</taxon>
        <taxon>Tremellomycetes</taxon>
        <taxon>Tremellales</taxon>
        <taxon>Cryptococcaceae</taxon>
        <taxon>Kwoniella</taxon>
    </lineage>
</organism>
<feature type="compositionally biased region" description="Acidic residues" evidence="11">
    <location>
        <begin position="318"/>
        <end position="331"/>
    </location>
</feature>
<name>A0ABZ1CS86_9TREE</name>
<feature type="domain" description="Deacetylase sirtuin-type" evidence="12">
    <location>
        <begin position="127"/>
        <end position="427"/>
    </location>
</feature>
<feature type="compositionally biased region" description="Basic residues" evidence="11">
    <location>
        <begin position="302"/>
        <end position="313"/>
    </location>
</feature>
<feature type="binding site" evidence="10">
    <location>
        <position position="266"/>
    </location>
    <ligand>
        <name>Zn(2+)</name>
        <dbReference type="ChEBI" id="CHEBI:29105"/>
    </ligand>
</feature>
<feature type="binding site" evidence="10">
    <location>
        <position position="290"/>
    </location>
    <ligand>
        <name>Zn(2+)</name>
        <dbReference type="ChEBI" id="CHEBI:29105"/>
    </ligand>
</feature>
<sequence length="570" mass="63809">MTSTSSLAPEIIPAETYQIDSDEYDSDQERDDLEDEEYDQIVIEAENGYSEEEMKRFTKQLKECGLVNFLRDYLGPGQEGEMRSLRKLLLGFGIIPPNPLRNISTPNLLLLPFAKIALSRILRRRERLSNVSTLEDALRLIRDSKKIIILSGAGISTSCGIPDFRSSTGLYSKLQEEGKYNLDDPQQMFDIHYFKENPQVFYSFAKQIYPSNFIPSPCHRWIKMLEDKGKLLRNYTQNIDTLESLAGVEKVLQCHGSFKTASCLRCKTRVPGQTIEPHIMSQQVPYCGSCRTKRDEEINRKKEMKKGKGKAKAKAQWDDNDDDDSEEDEWGGGEPGIIKPDITFFGQALDSEFDQCLFQDREEVDLLVIIGTSLKVAPVSEVLTHIPHSVPQIYINLTPVYHVQPDICLLGDADSIVNDLSSQLGWDIPPPIAITNGISNLSSTSTSDPDSSGHGKNGRGDEARIPIPVGVSISPEEGEWMSGQGEASHIHLFRKKGYDPMDQTESNDSSQISSTSTPSGLKQEKYQSQSNIDKVDIGDAHDGYESDNDDSPNESDNDNDDRPVKRSRAE</sequence>
<evidence type="ECO:0000256" key="7">
    <source>
        <dbReference type="ARBA" id="ARBA00022946"/>
    </source>
</evidence>
<keyword evidence="14" id="KW-1185">Reference proteome</keyword>
<evidence type="ECO:0000256" key="10">
    <source>
        <dbReference type="PROSITE-ProRule" id="PRU00236"/>
    </source>
</evidence>
<feature type="region of interest" description="Disordered" evidence="11">
    <location>
        <begin position="437"/>
        <end position="467"/>
    </location>
</feature>
<dbReference type="PANTHER" id="PTHR11085:SF9">
    <property type="entry name" value="NAD-DEPENDENT PROTEIN DEACETYLASE SIRTUIN-1"/>
    <property type="match status" value="1"/>
</dbReference>
<evidence type="ECO:0000313" key="14">
    <source>
        <dbReference type="Proteomes" id="UP001329825"/>
    </source>
</evidence>
<evidence type="ECO:0000313" key="13">
    <source>
        <dbReference type="EMBL" id="WRT64600.1"/>
    </source>
</evidence>
<evidence type="ECO:0000256" key="4">
    <source>
        <dbReference type="ARBA" id="ARBA00022679"/>
    </source>
</evidence>
<proteinExistence type="inferred from homology"/>
<gene>
    <name evidence="13" type="ORF">IL334_001533</name>
</gene>
<dbReference type="InterPro" id="IPR029035">
    <property type="entry name" value="DHS-like_NAD/FAD-binding_dom"/>
</dbReference>
<evidence type="ECO:0000256" key="9">
    <source>
        <dbReference type="ARBA" id="ARBA00023128"/>
    </source>
</evidence>
<keyword evidence="9" id="KW-0496">Mitochondrion</keyword>
<dbReference type="Proteomes" id="UP001329825">
    <property type="component" value="Chromosome 2"/>
</dbReference>
<feature type="region of interest" description="Disordered" evidence="11">
    <location>
        <begin position="1"/>
        <end position="35"/>
    </location>
</feature>
<keyword evidence="5 10" id="KW-0479">Metal-binding</keyword>
<comment type="similarity">
    <text evidence="3">Belongs to the sirtuin family. Class I subfamily.</text>
</comment>
<evidence type="ECO:0000256" key="6">
    <source>
        <dbReference type="ARBA" id="ARBA00022833"/>
    </source>
</evidence>
<dbReference type="PROSITE" id="PS50305">
    <property type="entry name" value="SIRTUIN"/>
    <property type="match status" value="1"/>
</dbReference>
<dbReference type="PANTHER" id="PTHR11085">
    <property type="entry name" value="NAD-DEPENDENT PROTEIN DEACYLASE SIRTUIN-5, MITOCHONDRIAL-RELATED"/>
    <property type="match status" value="1"/>
</dbReference>
<comment type="subcellular location">
    <subcellularLocation>
        <location evidence="2">Mitochondrion</location>
    </subcellularLocation>
</comment>
<evidence type="ECO:0000256" key="11">
    <source>
        <dbReference type="SAM" id="MobiDB-lite"/>
    </source>
</evidence>
<feature type="compositionally biased region" description="Low complexity" evidence="11">
    <location>
        <begin position="442"/>
        <end position="452"/>
    </location>
</feature>
<comment type="cofactor">
    <cofactor evidence="1">
        <name>Zn(2+)</name>
        <dbReference type="ChEBI" id="CHEBI:29105"/>
    </cofactor>
</comment>
<dbReference type="Gene3D" id="3.30.1600.10">
    <property type="entry name" value="SIR2/SIRT2 'Small Domain"/>
    <property type="match status" value="1"/>
</dbReference>
<evidence type="ECO:0000256" key="3">
    <source>
        <dbReference type="ARBA" id="ARBA00006924"/>
    </source>
</evidence>
<feature type="compositionally biased region" description="Basic and acidic residues" evidence="11">
    <location>
        <begin position="533"/>
        <end position="544"/>
    </location>
</feature>
<dbReference type="GeneID" id="87953664"/>
<feature type="region of interest" description="Disordered" evidence="11">
    <location>
        <begin position="498"/>
        <end position="570"/>
    </location>
</feature>
<evidence type="ECO:0000256" key="8">
    <source>
        <dbReference type="ARBA" id="ARBA00023027"/>
    </source>
</evidence>
<evidence type="ECO:0000256" key="1">
    <source>
        <dbReference type="ARBA" id="ARBA00001947"/>
    </source>
</evidence>
<feature type="binding site" evidence="10">
    <location>
        <position position="287"/>
    </location>
    <ligand>
        <name>Zn(2+)</name>
        <dbReference type="ChEBI" id="CHEBI:29105"/>
    </ligand>
</feature>
<evidence type="ECO:0000256" key="5">
    <source>
        <dbReference type="ARBA" id="ARBA00022723"/>
    </source>
</evidence>
<keyword evidence="7" id="KW-0809">Transit peptide</keyword>
<dbReference type="InterPro" id="IPR026591">
    <property type="entry name" value="Sirtuin_cat_small_dom_sf"/>
</dbReference>
<keyword evidence="8" id="KW-0520">NAD</keyword>
<reference evidence="13 14" key="1">
    <citation type="submission" date="2024-01" db="EMBL/GenBank/DDBJ databases">
        <title>Comparative genomics of Cryptococcus and Kwoniella reveals pathogenesis evolution and contrasting modes of karyotype evolution via chromosome fusion or intercentromeric recombination.</title>
        <authorList>
            <person name="Coelho M.A."/>
            <person name="David-Palma M."/>
            <person name="Shea T."/>
            <person name="Bowers K."/>
            <person name="McGinley-Smith S."/>
            <person name="Mohammad A.W."/>
            <person name="Gnirke A."/>
            <person name="Yurkov A.M."/>
            <person name="Nowrousian M."/>
            <person name="Sun S."/>
            <person name="Cuomo C.A."/>
            <person name="Heitman J."/>
        </authorList>
    </citation>
    <scope>NUCLEOTIDE SEQUENCE [LARGE SCALE GENOMIC DNA]</scope>
    <source>
        <strain evidence="13">CBS 11374</strain>
    </source>
</reference>
<dbReference type="InterPro" id="IPR050134">
    <property type="entry name" value="NAD-dep_sirtuin_deacylases"/>
</dbReference>
<evidence type="ECO:0000259" key="12">
    <source>
        <dbReference type="PROSITE" id="PS50305"/>
    </source>
</evidence>
<feature type="compositionally biased region" description="Low complexity" evidence="11">
    <location>
        <begin position="504"/>
        <end position="519"/>
    </location>
</feature>
<dbReference type="Pfam" id="PF02146">
    <property type="entry name" value="SIR2"/>
    <property type="match status" value="1"/>
</dbReference>